<keyword evidence="3" id="KW-1185">Reference proteome</keyword>
<feature type="compositionally biased region" description="Basic and acidic residues" evidence="1">
    <location>
        <begin position="50"/>
        <end position="62"/>
    </location>
</feature>
<organism evidence="2 3">
    <name type="scientific">Zymoseptoria tritici (strain ST99CH_3D7)</name>
    <dbReference type="NCBI Taxonomy" id="1276538"/>
    <lineage>
        <taxon>Eukaryota</taxon>
        <taxon>Fungi</taxon>
        <taxon>Dikarya</taxon>
        <taxon>Ascomycota</taxon>
        <taxon>Pezizomycotina</taxon>
        <taxon>Dothideomycetes</taxon>
        <taxon>Dothideomycetidae</taxon>
        <taxon>Mycosphaerellales</taxon>
        <taxon>Mycosphaerellaceae</taxon>
        <taxon>Zymoseptoria</taxon>
    </lineage>
</organism>
<accession>A0A1X7RSX0</accession>
<evidence type="ECO:0000313" key="3">
    <source>
        <dbReference type="Proteomes" id="UP000215127"/>
    </source>
</evidence>
<gene>
    <name evidence="2" type="ORF">ZT3D7_G5675</name>
</gene>
<dbReference type="Proteomes" id="UP000215127">
    <property type="component" value="Chromosome 5"/>
</dbReference>
<evidence type="ECO:0000313" key="2">
    <source>
        <dbReference type="EMBL" id="SMQ50522.1"/>
    </source>
</evidence>
<reference evidence="2 3" key="1">
    <citation type="submission" date="2016-06" db="EMBL/GenBank/DDBJ databases">
        <authorList>
            <person name="Kjaerup R.B."/>
            <person name="Dalgaard T.S."/>
            <person name="Juul-Madsen H.R."/>
        </authorList>
    </citation>
    <scope>NUCLEOTIDE SEQUENCE [LARGE SCALE GENOMIC DNA]</scope>
</reference>
<protein>
    <submittedName>
        <fullName evidence="2">Uncharacterized protein</fullName>
    </submittedName>
</protein>
<evidence type="ECO:0000256" key="1">
    <source>
        <dbReference type="SAM" id="MobiDB-lite"/>
    </source>
</evidence>
<sequence length="68" mass="7536">MSIMVAKTRKAAVYYPEDRQNKLQPTSYTTRGSSPTSRPIKVVVHNGSGEIDKDEPSTKDLARGSVRK</sequence>
<name>A0A1X7RSX0_ZYMT9</name>
<proteinExistence type="predicted"/>
<dbReference type="EMBL" id="LT853696">
    <property type="protein sequence ID" value="SMQ50522.1"/>
    <property type="molecule type" value="Genomic_DNA"/>
</dbReference>
<feature type="region of interest" description="Disordered" evidence="1">
    <location>
        <begin position="46"/>
        <end position="68"/>
    </location>
</feature>
<dbReference type="AlphaFoldDB" id="A0A1X7RSX0"/>